<evidence type="ECO:0000313" key="3">
    <source>
        <dbReference type="Proteomes" id="UP001180616"/>
    </source>
</evidence>
<protein>
    <submittedName>
        <fullName evidence="2">Peptidase</fullName>
    </submittedName>
</protein>
<feature type="transmembrane region" description="Helical" evidence="1">
    <location>
        <begin position="78"/>
        <end position="97"/>
    </location>
</feature>
<organism evidence="2 3">
    <name type="scientific">Nitratidesulfovibrio liaohensis</name>
    <dbReference type="NCBI Taxonomy" id="2604158"/>
    <lineage>
        <taxon>Bacteria</taxon>
        <taxon>Pseudomonadati</taxon>
        <taxon>Thermodesulfobacteriota</taxon>
        <taxon>Desulfovibrionia</taxon>
        <taxon>Desulfovibrionales</taxon>
        <taxon>Desulfovibrionaceae</taxon>
        <taxon>Nitratidesulfovibrio</taxon>
    </lineage>
</organism>
<feature type="transmembrane region" description="Helical" evidence="1">
    <location>
        <begin position="352"/>
        <end position="374"/>
    </location>
</feature>
<feature type="transmembrane region" description="Helical" evidence="1">
    <location>
        <begin position="23"/>
        <end position="51"/>
    </location>
</feature>
<feature type="transmembrane region" description="Helical" evidence="1">
    <location>
        <begin position="194"/>
        <end position="211"/>
    </location>
</feature>
<keyword evidence="1" id="KW-0812">Transmembrane</keyword>
<feature type="transmembrane region" description="Helical" evidence="1">
    <location>
        <begin position="274"/>
        <end position="293"/>
    </location>
</feature>
<gene>
    <name evidence="2" type="ORF">KPS_002946</name>
</gene>
<feature type="transmembrane region" description="Helical" evidence="1">
    <location>
        <begin position="141"/>
        <end position="158"/>
    </location>
</feature>
<dbReference type="Proteomes" id="UP001180616">
    <property type="component" value="Chromosome"/>
</dbReference>
<feature type="transmembrane region" description="Helical" evidence="1">
    <location>
        <begin position="109"/>
        <end position="129"/>
    </location>
</feature>
<evidence type="ECO:0000256" key="1">
    <source>
        <dbReference type="SAM" id="Phobius"/>
    </source>
</evidence>
<evidence type="ECO:0000313" key="2">
    <source>
        <dbReference type="EMBL" id="WMW64877.1"/>
    </source>
</evidence>
<accession>A0ABY9QZU9</accession>
<keyword evidence="1" id="KW-0472">Membrane</keyword>
<dbReference type="EMBL" id="CP133659">
    <property type="protein sequence ID" value="WMW64877.1"/>
    <property type="molecule type" value="Genomic_DNA"/>
</dbReference>
<feature type="transmembrane region" description="Helical" evidence="1">
    <location>
        <begin position="243"/>
        <end position="262"/>
    </location>
</feature>
<proteinExistence type="predicted"/>
<feature type="transmembrane region" description="Helical" evidence="1">
    <location>
        <begin position="300"/>
        <end position="321"/>
    </location>
</feature>
<reference evidence="2" key="1">
    <citation type="submission" date="2023-09" db="EMBL/GenBank/DDBJ databases">
        <authorList>
            <consortium name="CW5 consortium"/>
            <person name="Lu C.-W."/>
        </authorList>
    </citation>
    <scope>NUCLEOTIDE SEQUENCE</scope>
    <source>
        <strain evidence="2">KPS</strain>
    </source>
</reference>
<sequence>MTPALPPAALVPVPDPIPGPWGWFQALLLLTFVVHLLFMNVVLGTAVITLFRSLRTPFAPGGQVNTDIRETAAWVPRAMALAVNFGVPPLLFLQVLYGQFIYPSSILMATWWLGIVGFVMMAYYGFYLYGLGHAVLGPRRTLVAGISVALLLVNAFVLTNNATFMLDPARWVGYAASPGGTLLNWGEPSLVPRYLHMVVGAVAVGGLFIAGRAKLLKKAGGPVASGPLGPQDWELRITEGLKWFTHATYAQFVLGTWFLLSLPGPMTRLFMGGHGLSTGAFALGLAGTALALVAARQRRVWLAAGATVGVIFLMAAMRAVLRDAWLAPHLNASMAQATATPVVPPMVGQDGAAALFVVSLVAGAAAVWWLVVIARRSGKEA</sequence>
<name>A0ABY9QZU9_9BACT</name>
<keyword evidence="1" id="KW-1133">Transmembrane helix</keyword>
<keyword evidence="3" id="KW-1185">Reference proteome</keyword>
<dbReference type="RefSeq" id="WP_309540935.1">
    <property type="nucleotide sequence ID" value="NZ_CP133659.1"/>
</dbReference>